<name>A0A7J7M200_9MAGN</name>
<gene>
    <name evidence="1" type="ORF">GIB67_014243</name>
</gene>
<protein>
    <submittedName>
        <fullName evidence="1">Uncharacterized protein</fullName>
    </submittedName>
</protein>
<keyword evidence="2" id="KW-1185">Reference proteome</keyword>
<feature type="non-terminal residue" evidence="1">
    <location>
        <position position="1"/>
    </location>
</feature>
<sequence>SPIYHSIYSLKKAYICQNSQHPSLHRLTFSKVTFVDIYMQEFSHNSQKVKTIALRNQ</sequence>
<comment type="caution">
    <text evidence="1">The sequence shown here is derived from an EMBL/GenBank/DDBJ whole genome shotgun (WGS) entry which is preliminary data.</text>
</comment>
<dbReference type="Proteomes" id="UP000541444">
    <property type="component" value="Unassembled WGS sequence"/>
</dbReference>
<evidence type="ECO:0000313" key="2">
    <source>
        <dbReference type="Proteomes" id="UP000541444"/>
    </source>
</evidence>
<reference evidence="1 2" key="1">
    <citation type="journal article" date="2020" name="IScience">
        <title>Genome Sequencing of the Endangered Kingdonia uniflora (Circaeasteraceae, Ranunculales) Reveals Potential Mechanisms of Evolutionary Specialization.</title>
        <authorList>
            <person name="Sun Y."/>
            <person name="Deng T."/>
            <person name="Zhang A."/>
            <person name="Moore M.J."/>
            <person name="Landis J.B."/>
            <person name="Lin N."/>
            <person name="Zhang H."/>
            <person name="Zhang X."/>
            <person name="Huang J."/>
            <person name="Zhang X."/>
            <person name="Sun H."/>
            <person name="Wang H."/>
        </authorList>
    </citation>
    <scope>NUCLEOTIDE SEQUENCE [LARGE SCALE GENOMIC DNA]</scope>
    <source>
        <strain evidence="1">TB1705</strain>
        <tissue evidence="1">Leaf</tissue>
    </source>
</reference>
<organism evidence="1 2">
    <name type="scientific">Kingdonia uniflora</name>
    <dbReference type="NCBI Taxonomy" id="39325"/>
    <lineage>
        <taxon>Eukaryota</taxon>
        <taxon>Viridiplantae</taxon>
        <taxon>Streptophyta</taxon>
        <taxon>Embryophyta</taxon>
        <taxon>Tracheophyta</taxon>
        <taxon>Spermatophyta</taxon>
        <taxon>Magnoliopsida</taxon>
        <taxon>Ranunculales</taxon>
        <taxon>Circaeasteraceae</taxon>
        <taxon>Kingdonia</taxon>
    </lineage>
</organism>
<dbReference type="AlphaFoldDB" id="A0A7J7M200"/>
<dbReference type="EMBL" id="JACGCM010001825">
    <property type="protein sequence ID" value="KAF6148872.1"/>
    <property type="molecule type" value="Genomic_DNA"/>
</dbReference>
<accession>A0A7J7M200</accession>
<proteinExistence type="predicted"/>
<evidence type="ECO:0000313" key="1">
    <source>
        <dbReference type="EMBL" id="KAF6148872.1"/>
    </source>
</evidence>